<evidence type="ECO:0000256" key="3">
    <source>
        <dbReference type="ARBA" id="ARBA00008085"/>
    </source>
</evidence>
<dbReference type="PANTHER" id="PTHR11109:SF7">
    <property type="entry name" value="GTP CYCLOHYDROLASE 1"/>
    <property type="match status" value="1"/>
</dbReference>
<evidence type="ECO:0000256" key="4">
    <source>
        <dbReference type="ARBA" id="ARBA00022563"/>
    </source>
</evidence>
<evidence type="ECO:0000259" key="7">
    <source>
        <dbReference type="Pfam" id="PF01227"/>
    </source>
</evidence>
<dbReference type="AlphaFoldDB" id="A0A9X0QCQ4"/>
<evidence type="ECO:0000256" key="6">
    <source>
        <dbReference type="HAMAP-Rule" id="MF_00223"/>
    </source>
</evidence>
<evidence type="ECO:0000313" key="9">
    <source>
        <dbReference type="Proteomes" id="UP000535182"/>
    </source>
</evidence>
<dbReference type="EC" id="3.5.4.16" evidence="6"/>
<feature type="binding site" evidence="6">
    <location>
        <position position="155"/>
    </location>
    <ligand>
        <name>Zn(2+)</name>
        <dbReference type="ChEBI" id="CHEBI:29105"/>
    </ligand>
</feature>
<dbReference type="GO" id="GO:0005525">
    <property type="term" value="F:GTP binding"/>
    <property type="evidence" value="ECO:0007669"/>
    <property type="project" value="UniProtKB-KW"/>
</dbReference>
<proteinExistence type="inferred from homology"/>
<dbReference type="NCBIfam" id="TIGR00063">
    <property type="entry name" value="folE"/>
    <property type="match status" value="1"/>
</dbReference>
<dbReference type="NCBIfam" id="NF006826">
    <property type="entry name" value="PRK09347.1-3"/>
    <property type="match status" value="1"/>
</dbReference>
<gene>
    <name evidence="6" type="primary">folE</name>
    <name evidence="8" type="ORF">HDF14_001466</name>
</gene>
<feature type="binding site" evidence="6">
    <location>
        <position position="84"/>
    </location>
    <ligand>
        <name>Zn(2+)</name>
        <dbReference type="ChEBI" id="CHEBI:29105"/>
    </ligand>
</feature>
<protein>
    <recommendedName>
        <fullName evidence="6">GTP cyclohydrolase 1</fullName>
        <ecNumber evidence="6">3.5.4.16</ecNumber>
    </recommendedName>
    <alternativeName>
        <fullName evidence="6">GTP cyclohydrolase I</fullName>
        <shortName evidence="6">GTP-CH-I</shortName>
    </alternativeName>
</protein>
<dbReference type="Gene3D" id="1.10.286.10">
    <property type="match status" value="1"/>
</dbReference>
<dbReference type="GO" id="GO:0006729">
    <property type="term" value="P:tetrahydrobiopterin biosynthetic process"/>
    <property type="evidence" value="ECO:0007669"/>
    <property type="project" value="TreeGrafter"/>
</dbReference>
<sequence length="197" mass="22296">MSTALLSALAGATIQDLYRELLLRIGEDPSRDGLLKTPERMEEALKFLTSGYEQDALEILHEAYFESEYGGMVVVRDIEFYSMCEHHMLPFFGRAHIAYVPNKKVIGLSKFPRLLNMYARRLQVQERLTEQVAHAIMQTTHAQGVAVVIEASHLCMMMRGVEKQNSTTSTSTMLGIFLSETQTRSELLSILAPRGRR</sequence>
<comment type="catalytic activity">
    <reaction evidence="1 6">
        <text>GTP + H2O = 7,8-dihydroneopterin 3'-triphosphate + formate + H(+)</text>
        <dbReference type="Rhea" id="RHEA:17473"/>
        <dbReference type="ChEBI" id="CHEBI:15377"/>
        <dbReference type="ChEBI" id="CHEBI:15378"/>
        <dbReference type="ChEBI" id="CHEBI:15740"/>
        <dbReference type="ChEBI" id="CHEBI:37565"/>
        <dbReference type="ChEBI" id="CHEBI:58462"/>
        <dbReference type="EC" id="3.5.4.16"/>
    </reaction>
</comment>
<dbReference type="EMBL" id="JACHEB010000003">
    <property type="protein sequence ID" value="MBB5327860.1"/>
    <property type="molecule type" value="Genomic_DNA"/>
</dbReference>
<organism evidence="8 9">
    <name type="scientific">Tunturiibacter gelidiferens</name>
    <dbReference type="NCBI Taxonomy" id="3069689"/>
    <lineage>
        <taxon>Bacteria</taxon>
        <taxon>Pseudomonadati</taxon>
        <taxon>Acidobacteriota</taxon>
        <taxon>Terriglobia</taxon>
        <taxon>Terriglobales</taxon>
        <taxon>Acidobacteriaceae</taxon>
        <taxon>Tunturiibacter</taxon>
    </lineage>
</organism>
<keyword evidence="6" id="KW-0547">Nucleotide-binding</keyword>
<dbReference type="InterPro" id="IPR001474">
    <property type="entry name" value="GTP_CycHdrlase_I"/>
</dbReference>
<reference evidence="8 9" key="1">
    <citation type="submission" date="2020-08" db="EMBL/GenBank/DDBJ databases">
        <title>Genomic Encyclopedia of Type Strains, Phase IV (KMG-V): Genome sequencing to study the core and pangenomes of soil and plant-associated prokaryotes.</title>
        <authorList>
            <person name="Whitman W."/>
        </authorList>
    </citation>
    <scope>NUCLEOTIDE SEQUENCE [LARGE SCALE GENOMIC DNA]</scope>
    <source>
        <strain evidence="8 9">X5P2</strain>
    </source>
</reference>
<keyword evidence="6" id="KW-0342">GTP-binding</keyword>
<comment type="subunit">
    <text evidence="6">Homopolymer.</text>
</comment>
<dbReference type="SUPFAM" id="SSF55620">
    <property type="entry name" value="Tetrahydrobiopterin biosynthesis enzymes-like"/>
    <property type="match status" value="1"/>
</dbReference>
<dbReference type="GO" id="GO:0006730">
    <property type="term" value="P:one-carbon metabolic process"/>
    <property type="evidence" value="ECO:0007669"/>
    <property type="project" value="UniProtKB-UniRule"/>
</dbReference>
<dbReference type="InterPro" id="IPR043133">
    <property type="entry name" value="GTP-CH-I_C/QueF"/>
</dbReference>
<dbReference type="InterPro" id="IPR018234">
    <property type="entry name" value="GTP_CycHdrlase_I_CS"/>
</dbReference>
<keyword evidence="6" id="KW-0479">Metal-binding</keyword>
<accession>A0A9X0QCQ4</accession>
<dbReference type="GO" id="GO:0003934">
    <property type="term" value="F:GTP cyclohydrolase I activity"/>
    <property type="evidence" value="ECO:0007669"/>
    <property type="project" value="UniProtKB-UniRule"/>
</dbReference>
<keyword evidence="4 6" id="KW-0554">One-carbon metabolism</keyword>
<evidence type="ECO:0000256" key="2">
    <source>
        <dbReference type="ARBA" id="ARBA00005080"/>
    </source>
</evidence>
<dbReference type="PROSITE" id="PS00859">
    <property type="entry name" value="GTP_CYCLOHYDROL_1_1"/>
    <property type="match status" value="1"/>
</dbReference>
<comment type="pathway">
    <text evidence="2 6">Cofactor biosynthesis; 7,8-dihydroneopterin triphosphate biosynthesis; 7,8-dihydroneopterin triphosphate from GTP: step 1/1.</text>
</comment>
<keyword evidence="6" id="KW-0862">Zinc</keyword>
<dbReference type="GO" id="GO:0005737">
    <property type="term" value="C:cytoplasm"/>
    <property type="evidence" value="ECO:0007669"/>
    <property type="project" value="TreeGrafter"/>
</dbReference>
<dbReference type="FunFam" id="3.30.1130.10:FF:000001">
    <property type="entry name" value="GTP cyclohydrolase 1"/>
    <property type="match status" value="1"/>
</dbReference>
<feature type="domain" description="GTP cyclohydrolase I" evidence="7">
    <location>
        <begin position="15"/>
        <end position="190"/>
    </location>
</feature>
<keyword evidence="5 6" id="KW-0378">Hydrolase</keyword>
<comment type="caution">
    <text evidence="8">The sequence shown here is derived from an EMBL/GenBank/DDBJ whole genome shotgun (WGS) entry which is preliminary data.</text>
</comment>
<dbReference type="InterPro" id="IPR020602">
    <property type="entry name" value="GTP_CycHdrlase_I_dom"/>
</dbReference>
<evidence type="ECO:0000313" key="8">
    <source>
        <dbReference type="EMBL" id="MBB5327860.1"/>
    </source>
</evidence>
<dbReference type="Pfam" id="PF01227">
    <property type="entry name" value="GTP_cyclohydroI"/>
    <property type="match status" value="1"/>
</dbReference>
<dbReference type="GO" id="GO:0046654">
    <property type="term" value="P:tetrahydrofolate biosynthetic process"/>
    <property type="evidence" value="ECO:0007669"/>
    <property type="project" value="UniProtKB-UniRule"/>
</dbReference>
<keyword evidence="9" id="KW-1185">Reference proteome</keyword>
<dbReference type="PROSITE" id="PS00860">
    <property type="entry name" value="GTP_CYCLOHYDROL_1_2"/>
    <property type="match status" value="1"/>
</dbReference>
<evidence type="ECO:0000256" key="5">
    <source>
        <dbReference type="ARBA" id="ARBA00022801"/>
    </source>
</evidence>
<dbReference type="InterPro" id="IPR043134">
    <property type="entry name" value="GTP-CH-I_N"/>
</dbReference>
<comment type="similarity">
    <text evidence="3 6">Belongs to the GTP cyclohydrolase I family.</text>
</comment>
<dbReference type="RefSeq" id="WP_183974926.1">
    <property type="nucleotide sequence ID" value="NZ_JACHEB010000003.1"/>
</dbReference>
<dbReference type="PANTHER" id="PTHR11109">
    <property type="entry name" value="GTP CYCLOHYDROLASE I"/>
    <property type="match status" value="1"/>
</dbReference>
<evidence type="ECO:0000256" key="1">
    <source>
        <dbReference type="ARBA" id="ARBA00001052"/>
    </source>
</evidence>
<feature type="binding site" evidence="6">
    <location>
        <position position="87"/>
    </location>
    <ligand>
        <name>Zn(2+)</name>
        <dbReference type="ChEBI" id="CHEBI:29105"/>
    </ligand>
</feature>
<name>A0A9X0QCQ4_9BACT</name>
<dbReference type="Proteomes" id="UP000535182">
    <property type="component" value="Unassembled WGS sequence"/>
</dbReference>
<dbReference type="GO" id="GO:0008270">
    <property type="term" value="F:zinc ion binding"/>
    <property type="evidence" value="ECO:0007669"/>
    <property type="project" value="UniProtKB-UniRule"/>
</dbReference>
<dbReference type="HAMAP" id="MF_00223">
    <property type="entry name" value="FolE"/>
    <property type="match status" value="1"/>
</dbReference>
<dbReference type="Gene3D" id="3.30.1130.10">
    <property type="match status" value="1"/>
</dbReference>
<dbReference type="NCBIfam" id="NF006825">
    <property type="entry name" value="PRK09347.1-2"/>
    <property type="match status" value="1"/>
</dbReference>